<dbReference type="Pfam" id="PF12763">
    <property type="entry name" value="EH"/>
    <property type="match status" value="1"/>
</dbReference>
<evidence type="ECO:0000256" key="11">
    <source>
        <dbReference type="SAM" id="MobiDB-lite"/>
    </source>
</evidence>
<proteinExistence type="predicted"/>
<dbReference type="Gene3D" id="1.10.268.20">
    <property type="match status" value="1"/>
</dbReference>
<evidence type="ECO:0000256" key="7">
    <source>
        <dbReference type="ARBA" id="ARBA00022753"/>
    </source>
</evidence>
<dbReference type="AlphaFoldDB" id="A0A9N9TZ19"/>
<dbReference type="InterPro" id="IPR045063">
    <property type="entry name" value="Dynamin_N"/>
</dbReference>
<dbReference type="CDD" id="cd00052">
    <property type="entry name" value="EH"/>
    <property type="match status" value="1"/>
</dbReference>
<dbReference type="GO" id="GO:0006897">
    <property type="term" value="P:endocytosis"/>
    <property type="evidence" value="ECO:0007669"/>
    <property type="project" value="TreeGrafter"/>
</dbReference>
<evidence type="ECO:0000256" key="8">
    <source>
        <dbReference type="ARBA" id="ARBA00022837"/>
    </source>
</evidence>
<reference evidence="15" key="1">
    <citation type="submission" date="2022-01" db="EMBL/GenBank/DDBJ databases">
        <authorList>
            <person name="King R."/>
        </authorList>
    </citation>
    <scope>NUCLEOTIDE SEQUENCE</scope>
</reference>
<dbReference type="SMART" id="SM00054">
    <property type="entry name" value="EFh"/>
    <property type="match status" value="1"/>
</dbReference>
<evidence type="ECO:0000256" key="1">
    <source>
        <dbReference type="ARBA" id="ARBA00004125"/>
    </source>
</evidence>
<dbReference type="InterPro" id="IPR000261">
    <property type="entry name" value="EH_dom"/>
</dbReference>
<dbReference type="GO" id="GO:0005509">
    <property type="term" value="F:calcium ion binding"/>
    <property type="evidence" value="ECO:0007669"/>
    <property type="project" value="InterPro"/>
</dbReference>
<feature type="region of interest" description="Disordered" evidence="11">
    <location>
        <begin position="22"/>
        <end position="47"/>
    </location>
</feature>
<dbReference type="SUPFAM" id="SSF47473">
    <property type="entry name" value="EF-hand"/>
    <property type="match status" value="1"/>
</dbReference>
<dbReference type="InterPro" id="IPR018247">
    <property type="entry name" value="EF_Hand_1_Ca_BS"/>
</dbReference>
<dbReference type="Pfam" id="PF18150">
    <property type="entry name" value="DUF5600"/>
    <property type="match status" value="1"/>
</dbReference>
<sequence>MEMSAKNDDNDRTVVRKTSFSMKNRRDSVATSTECPQDGETFKNNGTIKDDMAIPVKAERKKKKQMLRRCNTAMPRMESRRSKMFSWLNKAHDNRTHCFENVVDGLKAIYKNKLLPLEQHYLFHEFHSPTLNDADFDAKPMILLVGQYSTGKTTFIRYLLERDFPGMRIGPEPTTDRFIAVMYAENEGVIPGNALVVDPKRQFRPLSSFGNAFLNRFQCSLVKSSVLKGMSIIDTPGILSGEKQRIDRGYDFTGVLEWFAERVDRIILLFDAHKLDISDEFRRSIEALRGHDDKIRIVLNKADMIDHQQLMRVYGALMWSLGKVLQTPEVVRVYIGSFWDEPLRYDVNRRLFDDETQDLFSDLQSLPKNSALRKLNDLIKRARLAKVHAYIISEIKKVMPMFGKDHKKKDLIKNLTQIYDKIQKEHQISIGDFPDIIKMQEQLAKHDFSKFHALKPKILEVVDDMLCNDISMLMAMVPHDSSPNTQIEVRGGIFTNVEDKITPFGYRSGEGCNAGFGEPEWIVNKERSNYDTIFETLGPKNGRLSGATVKEELMKSKLPNAVLGKIWKLSDVDRDGYLDKDEFALAMHLINVKLQGNEIPFQLPDHLIPPKKKEKHTC</sequence>
<evidence type="ECO:0000259" key="14">
    <source>
        <dbReference type="PROSITE" id="PS51718"/>
    </source>
</evidence>
<dbReference type="SUPFAM" id="SSF52540">
    <property type="entry name" value="P-loop containing nucleoside triphosphate hydrolases"/>
    <property type="match status" value="1"/>
</dbReference>
<organism evidence="15 16">
    <name type="scientific">Phyllotreta striolata</name>
    <name type="common">Striped flea beetle</name>
    <name type="synonym">Crioceris striolata</name>
    <dbReference type="NCBI Taxonomy" id="444603"/>
    <lineage>
        <taxon>Eukaryota</taxon>
        <taxon>Metazoa</taxon>
        <taxon>Ecdysozoa</taxon>
        <taxon>Arthropoda</taxon>
        <taxon>Hexapoda</taxon>
        <taxon>Insecta</taxon>
        <taxon>Pterygota</taxon>
        <taxon>Neoptera</taxon>
        <taxon>Endopterygota</taxon>
        <taxon>Coleoptera</taxon>
        <taxon>Polyphaga</taxon>
        <taxon>Cucujiformia</taxon>
        <taxon>Chrysomeloidea</taxon>
        <taxon>Chrysomelidae</taxon>
        <taxon>Galerucinae</taxon>
        <taxon>Alticini</taxon>
        <taxon>Phyllotreta</taxon>
    </lineage>
</organism>
<protein>
    <recommendedName>
        <fullName evidence="17">EH domain-containing protein 1</fullName>
    </recommendedName>
</protein>
<evidence type="ECO:0008006" key="17">
    <source>
        <dbReference type="Google" id="ProtNLM"/>
    </source>
</evidence>
<dbReference type="Pfam" id="PF00350">
    <property type="entry name" value="Dynamin_N"/>
    <property type="match status" value="1"/>
</dbReference>
<evidence type="ECO:0000256" key="2">
    <source>
        <dbReference type="ARBA" id="ARBA00004413"/>
    </source>
</evidence>
<keyword evidence="4" id="KW-0597">Phosphoprotein</keyword>
<dbReference type="Gene3D" id="1.10.238.10">
    <property type="entry name" value="EF-hand"/>
    <property type="match status" value="1"/>
</dbReference>
<dbReference type="InterPro" id="IPR030381">
    <property type="entry name" value="G_DYNAMIN_dom"/>
</dbReference>
<dbReference type="CDD" id="cd09913">
    <property type="entry name" value="EHD"/>
    <property type="match status" value="1"/>
</dbReference>
<dbReference type="InterPro" id="IPR002048">
    <property type="entry name" value="EF_hand_dom"/>
</dbReference>
<evidence type="ECO:0000256" key="10">
    <source>
        <dbReference type="ARBA" id="ARBA00023136"/>
    </source>
</evidence>
<dbReference type="PROSITE" id="PS50031">
    <property type="entry name" value="EH"/>
    <property type="match status" value="1"/>
</dbReference>
<evidence type="ECO:0000256" key="5">
    <source>
        <dbReference type="ARBA" id="ARBA00022723"/>
    </source>
</evidence>
<dbReference type="GO" id="GO:0005524">
    <property type="term" value="F:ATP binding"/>
    <property type="evidence" value="ECO:0007669"/>
    <property type="project" value="UniProtKB-KW"/>
</dbReference>
<dbReference type="InterPro" id="IPR031692">
    <property type="entry name" value="EHD_N"/>
</dbReference>
<evidence type="ECO:0000256" key="3">
    <source>
        <dbReference type="ARBA" id="ARBA00022475"/>
    </source>
</evidence>
<keyword evidence="5" id="KW-0479">Metal-binding</keyword>
<dbReference type="GO" id="GO:0010008">
    <property type="term" value="C:endosome membrane"/>
    <property type="evidence" value="ECO:0007669"/>
    <property type="project" value="UniProtKB-SubCell"/>
</dbReference>
<dbReference type="InterPro" id="IPR040990">
    <property type="entry name" value="DUF5600"/>
</dbReference>
<evidence type="ECO:0000259" key="12">
    <source>
        <dbReference type="PROSITE" id="PS50031"/>
    </source>
</evidence>
<dbReference type="FunFam" id="1.10.238.10:FF:000038">
    <property type="entry name" value="EH domain-containing protein 3"/>
    <property type="match status" value="1"/>
</dbReference>
<keyword evidence="6" id="KW-0547">Nucleotide-binding</keyword>
<keyword evidence="16" id="KW-1185">Reference proteome</keyword>
<dbReference type="FunFam" id="3.40.50.300:FF:000147">
    <property type="entry name" value="EH domain-containing protein 1"/>
    <property type="match status" value="1"/>
</dbReference>
<feature type="domain" description="EH" evidence="12">
    <location>
        <begin position="526"/>
        <end position="614"/>
    </location>
</feature>
<comment type="subcellular location">
    <subcellularLocation>
        <location evidence="2">Cell membrane</location>
        <topology evidence="2">Peripheral membrane protein</topology>
        <orientation evidence="2">Cytoplasmic side</orientation>
    </subcellularLocation>
    <subcellularLocation>
        <location evidence="1">Endosome membrane</location>
        <topology evidence="1">Peripheral membrane protein</topology>
        <orientation evidence="1">Cytoplasmic side</orientation>
    </subcellularLocation>
</comment>
<dbReference type="PROSITE" id="PS00018">
    <property type="entry name" value="EF_HAND_1"/>
    <property type="match status" value="1"/>
</dbReference>
<name>A0A9N9TZ19_PHYSR</name>
<dbReference type="GO" id="GO:0016197">
    <property type="term" value="P:endosomal transport"/>
    <property type="evidence" value="ECO:0007669"/>
    <property type="project" value="TreeGrafter"/>
</dbReference>
<keyword evidence="8" id="KW-0106">Calcium</keyword>
<evidence type="ECO:0000256" key="4">
    <source>
        <dbReference type="ARBA" id="ARBA00022553"/>
    </source>
</evidence>
<dbReference type="Pfam" id="PF16880">
    <property type="entry name" value="EHD_N"/>
    <property type="match status" value="1"/>
</dbReference>
<feature type="domain" description="EF-hand" evidence="13">
    <location>
        <begin position="558"/>
        <end position="593"/>
    </location>
</feature>
<dbReference type="EMBL" id="OU900101">
    <property type="protein sequence ID" value="CAG9864741.1"/>
    <property type="molecule type" value="Genomic_DNA"/>
</dbReference>
<evidence type="ECO:0000256" key="9">
    <source>
        <dbReference type="ARBA" id="ARBA00022840"/>
    </source>
</evidence>
<accession>A0A9N9TZ19</accession>
<evidence type="ECO:0000259" key="13">
    <source>
        <dbReference type="PROSITE" id="PS50222"/>
    </source>
</evidence>
<keyword evidence="9" id="KW-0067">ATP-binding</keyword>
<dbReference type="InterPro" id="IPR027417">
    <property type="entry name" value="P-loop_NTPase"/>
</dbReference>
<gene>
    <name evidence="15" type="ORF">PHYEVI_LOCUS10991</name>
</gene>
<dbReference type="PROSITE" id="PS50222">
    <property type="entry name" value="EF_HAND_2"/>
    <property type="match status" value="1"/>
</dbReference>
<dbReference type="GO" id="GO:0005886">
    <property type="term" value="C:plasma membrane"/>
    <property type="evidence" value="ECO:0007669"/>
    <property type="project" value="UniProtKB-SubCell"/>
</dbReference>
<keyword evidence="10" id="KW-0472">Membrane</keyword>
<feature type="domain" description="Dynamin-type G" evidence="14">
    <location>
        <begin position="136"/>
        <end position="367"/>
    </location>
</feature>
<dbReference type="PROSITE" id="PS51718">
    <property type="entry name" value="G_DYNAMIN_2"/>
    <property type="match status" value="1"/>
</dbReference>
<dbReference type="OrthoDB" id="1716625at2759"/>
<dbReference type="PANTHER" id="PTHR11216">
    <property type="entry name" value="EH DOMAIN"/>
    <property type="match status" value="1"/>
</dbReference>
<dbReference type="GO" id="GO:0005525">
    <property type="term" value="F:GTP binding"/>
    <property type="evidence" value="ECO:0007669"/>
    <property type="project" value="InterPro"/>
</dbReference>
<dbReference type="SMART" id="SM00027">
    <property type="entry name" value="EH"/>
    <property type="match status" value="1"/>
</dbReference>
<evidence type="ECO:0000313" key="16">
    <source>
        <dbReference type="Proteomes" id="UP001153712"/>
    </source>
</evidence>
<keyword evidence="7" id="KW-0967">Endosome</keyword>
<evidence type="ECO:0000313" key="15">
    <source>
        <dbReference type="EMBL" id="CAG9864741.1"/>
    </source>
</evidence>
<keyword evidence="3" id="KW-1003">Cell membrane</keyword>
<dbReference type="Gene3D" id="3.40.50.300">
    <property type="entry name" value="P-loop containing nucleotide triphosphate hydrolases"/>
    <property type="match status" value="1"/>
</dbReference>
<dbReference type="PANTHER" id="PTHR11216:SF31">
    <property type="entry name" value="AT21416P"/>
    <property type="match status" value="1"/>
</dbReference>
<evidence type="ECO:0000256" key="6">
    <source>
        <dbReference type="ARBA" id="ARBA00022741"/>
    </source>
</evidence>
<dbReference type="InterPro" id="IPR011992">
    <property type="entry name" value="EF-hand-dom_pair"/>
</dbReference>
<dbReference type="Proteomes" id="UP001153712">
    <property type="component" value="Chromosome 8"/>
</dbReference>